<dbReference type="Proteomes" id="UP001225034">
    <property type="component" value="Unassembled WGS sequence"/>
</dbReference>
<organism evidence="1 2">
    <name type="scientific">Alkalicoccobacillus murimartini</name>
    <dbReference type="NCBI Taxonomy" id="171685"/>
    <lineage>
        <taxon>Bacteria</taxon>
        <taxon>Bacillati</taxon>
        <taxon>Bacillota</taxon>
        <taxon>Bacilli</taxon>
        <taxon>Bacillales</taxon>
        <taxon>Bacillaceae</taxon>
        <taxon>Alkalicoccobacillus</taxon>
    </lineage>
</organism>
<comment type="caution">
    <text evidence="1">The sequence shown here is derived from an EMBL/GenBank/DDBJ whole genome shotgun (WGS) entry which is preliminary data.</text>
</comment>
<protein>
    <recommendedName>
        <fullName evidence="3">50S ribosomal protein L29</fullName>
    </recommendedName>
</protein>
<evidence type="ECO:0000313" key="2">
    <source>
        <dbReference type="Proteomes" id="UP001225034"/>
    </source>
</evidence>
<keyword evidence="2" id="KW-1185">Reference proteome</keyword>
<reference evidence="1 2" key="1">
    <citation type="submission" date="2023-07" db="EMBL/GenBank/DDBJ databases">
        <title>Genomic Encyclopedia of Type Strains, Phase IV (KMG-IV): sequencing the most valuable type-strain genomes for metagenomic binning, comparative biology and taxonomic classification.</title>
        <authorList>
            <person name="Goeker M."/>
        </authorList>
    </citation>
    <scope>NUCLEOTIDE SEQUENCE [LARGE SCALE GENOMIC DNA]</scope>
    <source>
        <strain evidence="1 2">DSM 19154</strain>
    </source>
</reference>
<gene>
    <name evidence="1" type="ORF">J2S05_000257</name>
</gene>
<dbReference type="EMBL" id="JAUSUA010000001">
    <property type="protein sequence ID" value="MDQ0205483.1"/>
    <property type="molecule type" value="Genomic_DNA"/>
</dbReference>
<accession>A0ABT9YCX7</accession>
<evidence type="ECO:0000313" key="1">
    <source>
        <dbReference type="EMBL" id="MDQ0205483.1"/>
    </source>
</evidence>
<sequence length="50" mass="5894">MTMLDTLEVQLLRRELTRLSRERYKNSSMKKELTIQINLIRTVLLSEATG</sequence>
<name>A0ABT9YCX7_9BACI</name>
<evidence type="ECO:0008006" key="3">
    <source>
        <dbReference type="Google" id="ProtNLM"/>
    </source>
</evidence>
<proteinExistence type="predicted"/>